<dbReference type="InterPro" id="IPR008979">
    <property type="entry name" value="Galactose-bd-like_sf"/>
</dbReference>
<name>A0A2H0BGH5_UNCKA</name>
<evidence type="ECO:0000259" key="2">
    <source>
        <dbReference type="PROSITE" id="PS50022"/>
    </source>
</evidence>
<dbReference type="Pfam" id="PF00754">
    <property type="entry name" value="F5_F8_type_C"/>
    <property type="match status" value="1"/>
</dbReference>
<comment type="caution">
    <text evidence="3">The sequence shown here is derived from an EMBL/GenBank/DDBJ whole genome shotgun (WGS) entry which is preliminary data.</text>
</comment>
<organism evidence="3 4">
    <name type="scientific">candidate division WWE3 bacterium CG22_combo_CG10-13_8_21_14_all_39_12</name>
    <dbReference type="NCBI Taxonomy" id="1975094"/>
    <lineage>
        <taxon>Bacteria</taxon>
        <taxon>Katanobacteria</taxon>
    </lineage>
</organism>
<sequence length="496" mass="53281">MGGIGSHLMAGYQNLIKDHPASASSVRAGSGNGPQKANDGNMRTRWESEYSDPQSIEFDLDYEQWVDTIIVRSEFAYPKWFNVYVQEQGKSTWAEVVKDVPGIQSNSNYISFAARKARKIKFVFTERGTGWGNSIWEIEVYNTAPIGGPMFTPTPTVTPQPTNTPTPANTPDTTPPEEVTLTSPVTGEYLGTGWFNTTANATDFGSGVKKVEFHFWHDDGWEVVEDWTGVDGWSASFNATGLTTQNDMKLLVWAVDNAGNRVQSNVATTLSNIVPDCDLVWVSKPGSINSGTVEITANYNGWWRATIDGNPWTTLLVENGSAIAQVDLAIDSGKSVTHIIALWFPHEGGANYCATDITVDNRPDPTSTNTPTRTSTSTSVPTVTRTPTSTATPTKTLVPTVVSSSTSTPTVVPTQTPTPSPEGEPTATRTPTVVPSATSTSTPTASNTPTPTMTPAPSCSIVWVANSGSKNVGIINFTANPNGWWNATVDGNGWTD</sequence>
<feature type="region of interest" description="Disordered" evidence="1">
    <location>
        <begin position="359"/>
        <end position="453"/>
    </location>
</feature>
<dbReference type="InterPro" id="IPR000421">
    <property type="entry name" value="FA58C"/>
</dbReference>
<feature type="region of interest" description="Disordered" evidence="1">
    <location>
        <begin position="155"/>
        <end position="178"/>
    </location>
</feature>
<dbReference type="EMBL" id="PCSU01000017">
    <property type="protein sequence ID" value="PIP56773.1"/>
    <property type="molecule type" value="Genomic_DNA"/>
</dbReference>
<dbReference type="Proteomes" id="UP000228495">
    <property type="component" value="Unassembled WGS sequence"/>
</dbReference>
<feature type="region of interest" description="Disordered" evidence="1">
    <location>
        <begin position="22"/>
        <end position="44"/>
    </location>
</feature>
<feature type="compositionally biased region" description="Low complexity" evidence="1">
    <location>
        <begin position="365"/>
        <end position="415"/>
    </location>
</feature>
<evidence type="ECO:0000313" key="4">
    <source>
        <dbReference type="Proteomes" id="UP000228495"/>
    </source>
</evidence>
<feature type="non-terminal residue" evidence="3">
    <location>
        <position position="496"/>
    </location>
</feature>
<proteinExistence type="predicted"/>
<gene>
    <name evidence="3" type="ORF">COX05_01370</name>
</gene>
<accession>A0A2H0BGH5</accession>
<dbReference type="Gene3D" id="2.60.120.260">
    <property type="entry name" value="Galactose-binding domain-like"/>
    <property type="match status" value="1"/>
</dbReference>
<dbReference type="AlphaFoldDB" id="A0A2H0BGH5"/>
<evidence type="ECO:0000256" key="1">
    <source>
        <dbReference type="SAM" id="MobiDB-lite"/>
    </source>
</evidence>
<feature type="compositionally biased region" description="Low complexity" evidence="1">
    <location>
        <begin position="425"/>
        <end position="453"/>
    </location>
</feature>
<reference evidence="3 4" key="1">
    <citation type="submission" date="2017-09" db="EMBL/GenBank/DDBJ databases">
        <title>Depth-based differentiation of microbial function through sediment-hosted aquifers and enrichment of novel symbionts in the deep terrestrial subsurface.</title>
        <authorList>
            <person name="Probst A.J."/>
            <person name="Ladd B."/>
            <person name="Jarett J.K."/>
            <person name="Geller-Mcgrath D.E."/>
            <person name="Sieber C.M."/>
            <person name="Emerson J.B."/>
            <person name="Anantharaman K."/>
            <person name="Thomas B.C."/>
            <person name="Malmstrom R."/>
            <person name="Stieglmeier M."/>
            <person name="Klingl A."/>
            <person name="Woyke T."/>
            <person name="Ryan C.M."/>
            <person name="Banfield J.F."/>
        </authorList>
    </citation>
    <scope>NUCLEOTIDE SEQUENCE [LARGE SCALE GENOMIC DNA]</scope>
    <source>
        <strain evidence="3">CG22_combo_CG10-13_8_21_14_all_39_12</strain>
    </source>
</reference>
<feature type="domain" description="F5/8 type C" evidence="2">
    <location>
        <begin position="1"/>
        <end position="143"/>
    </location>
</feature>
<dbReference type="PROSITE" id="PS50022">
    <property type="entry name" value="FA58C_3"/>
    <property type="match status" value="1"/>
</dbReference>
<protein>
    <recommendedName>
        <fullName evidence="2">F5/8 type C domain-containing protein</fullName>
    </recommendedName>
</protein>
<evidence type="ECO:0000313" key="3">
    <source>
        <dbReference type="EMBL" id="PIP56773.1"/>
    </source>
</evidence>
<dbReference type="SUPFAM" id="SSF49785">
    <property type="entry name" value="Galactose-binding domain-like"/>
    <property type="match status" value="1"/>
</dbReference>